<keyword evidence="6" id="KW-0233">DNA recombination</keyword>
<dbReference type="PANTHER" id="PTHR30629">
    <property type="entry name" value="PROPHAGE INTEGRASE"/>
    <property type="match status" value="1"/>
</dbReference>
<dbReference type="CDD" id="cd00801">
    <property type="entry name" value="INT_P4_C"/>
    <property type="match status" value="1"/>
</dbReference>
<sequence>MKFTQRNLELITENGKYSDPITSGLFLRVRKQKFKSWYYRRCIDYNRYELGLGSFSKVNLSAARSEAARLNAMRDEVFLEFLSARKEKEKLEPEKKSLVFRDVVDQFIHWNIEVGNWEELDKAHKIFEGRMRMYILPVIGDLPITDVQESHVAEIAKSIWDKPDTVDRCLRFVRQVFNWAKANKLCSQDNPADRSGALQYLLPQNKHVSKNRGAISVKDLPDFFASIYSEFGSRTSGRCFLFAILTATRSGTARAAKWEQINFDAKEWVIPPEQLKMSSNGALIVPLADPVIEWLLSWRPENASGLLFPGPKGKILSDSMVSRIIALSCKKDHNWLDEAQSLKTMKTVRPTLHGCARATFRTWAQDDTLGNDKRFDPRIAELCLHHKVKDIYNGAYERNQSFLRRREMMQAWADYCFSKKRKVSKE</sequence>
<dbReference type="InterPro" id="IPR038488">
    <property type="entry name" value="Integrase_DNA-bd_sf"/>
</dbReference>
<comment type="similarity">
    <text evidence="1">Belongs to the 'phage' integrase family.</text>
</comment>
<dbReference type="GO" id="GO:0016740">
    <property type="term" value="F:transferase activity"/>
    <property type="evidence" value="ECO:0007669"/>
    <property type="project" value="UniProtKB-KW"/>
</dbReference>
<evidence type="ECO:0000256" key="6">
    <source>
        <dbReference type="ARBA" id="ARBA00023172"/>
    </source>
</evidence>
<dbReference type="SUPFAM" id="SSF56349">
    <property type="entry name" value="DNA breaking-rejoining enzymes"/>
    <property type="match status" value="1"/>
</dbReference>
<feature type="domain" description="Integrase DNA-binding" evidence="7">
    <location>
        <begin position="16"/>
        <end position="73"/>
    </location>
</feature>
<evidence type="ECO:0000259" key="8">
    <source>
        <dbReference type="Pfam" id="PF22022"/>
    </source>
</evidence>
<dbReference type="InterPro" id="IPR053876">
    <property type="entry name" value="Phage_int_M"/>
</dbReference>
<keyword evidence="3" id="KW-0808">Transferase</keyword>
<dbReference type="GO" id="GO:0003677">
    <property type="term" value="F:DNA binding"/>
    <property type="evidence" value="ECO:0007669"/>
    <property type="project" value="UniProtKB-KW"/>
</dbReference>
<evidence type="ECO:0000259" key="7">
    <source>
        <dbReference type="Pfam" id="PF13356"/>
    </source>
</evidence>
<dbReference type="Pfam" id="PF22022">
    <property type="entry name" value="Phage_int_M"/>
    <property type="match status" value="1"/>
</dbReference>
<reference evidence="9" key="1">
    <citation type="journal article" date="2021" name="Proc. Natl. Acad. Sci. U.S.A.">
        <title>A Catalog of Tens of Thousands of Viruses from Human Metagenomes Reveals Hidden Associations with Chronic Diseases.</title>
        <authorList>
            <person name="Tisza M.J."/>
            <person name="Buck C.B."/>
        </authorList>
    </citation>
    <scope>NUCLEOTIDE SEQUENCE</scope>
    <source>
        <strain evidence="9">CtHaT25</strain>
    </source>
</reference>
<dbReference type="EMBL" id="BK015105">
    <property type="protein sequence ID" value="DAD91170.1"/>
    <property type="molecule type" value="Genomic_DNA"/>
</dbReference>
<dbReference type="InterPro" id="IPR050808">
    <property type="entry name" value="Phage_Integrase"/>
</dbReference>
<dbReference type="GO" id="GO:0015074">
    <property type="term" value="P:DNA integration"/>
    <property type="evidence" value="ECO:0007669"/>
    <property type="project" value="UniProtKB-KW"/>
</dbReference>
<name>A0A8S5NAA3_9CAUD</name>
<dbReference type="InterPro" id="IPR010998">
    <property type="entry name" value="Integrase_recombinase_N"/>
</dbReference>
<dbReference type="InterPro" id="IPR025166">
    <property type="entry name" value="Integrase_DNA_bind_dom"/>
</dbReference>
<dbReference type="Gene3D" id="1.10.150.130">
    <property type="match status" value="1"/>
</dbReference>
<evidence type="ECO:0000313" key="9">
    <source>
        <dbReference type="EMBL" id="DAD91170.1"/>
    </source>
</evidence>
<dbReference type="InterPro" id="IPR011010">
    <property type="entry name" value="DNA_brk_join_enz"/>
</dbReference>
<evidence type="ECO:0000256" key="2">
    <source>
        <dbReference type="ARBA" id="ARBA00016082"/>
    </source>
</evidence>
<dbReference type="PANTHER" id="PTHR30629:SF2">
    <property type="entry name" value="PROPHAGE INTEGRASE INTS-RELATED"/>
    <property type="match status" value="1"/>
</dbReference>
<proteinExistence type="inferred from homology"/>
<evidence type="ECO:0000256" key="5">
    <source>
        <dbReference type="ARBA" id="ARBA00023125"/>
    </source>
</evidence>
<evidence type="ECO:0000256" key="1">
    <source>
        <dbReference type="ARBA" id="ARBA00008857"/>
    </source>
</evidence>
<evidence type="ECO:0000256" key="4">
    <source>
        <dbReference type="ARBA" id="ARBA00022908"/>
    </source>
</evidence>
<dbReference type="Pfam" id="PF13356">
    <property type="entry name" value="Arm-DNA-bind_3"/>
    <property type="match status" value="1"/>
</dbReference>
<dbReference type="GO" id="GO:0006310">
    <property type="term" value="P:DNA recombination"/>
    <property type="evidence" value="ECO:0007669"/>
    <property type="project" value="UniProtKB-KW"/>
</dbReference>
<organism evidence="9">
    <name type="scientific">Myoviridae sp. ctHaT25</name>
    <dbReference type="NCBI Taxonomy" id="2826635"/>
    <lineage>
        <taxon>Viruses</taxon>
        <taxon>Duplodnaviria</taxon>
        <taxon>Heunggongvirae</taxon>
        <taxon>Uroviricota</taxon>
        <taxon>Caudoviricetes</taxon>
    </lineage>
</organism>
<keyword evidence="4" id="KW-0229">DNA integration</keyword>
<dbReference type="InterPro" id="IPR013762">
    <property type="entry name" value="Integrase-like_cat_sf"/>
</dbReference>
<dbReference type="Gene3D" id="3.30.160.390">
    <property type="entry name" value="Integrase, DNA-binding domain"/>
    <property type="match status" value="1"/>
</dbReference>
<accession>A0A8S5NAA3</accession>
<dbReference type="Gene3D" id="1.10.443.10">
    <property type="entry name" value="Intergrase catalytic core"/>
    <property type="match status" value="1"/>
</dbReference>
<keyword evidence="5" id="KW-0238">DNA-binding</keyword>
<evidence type="ECO:0000256" key="3">
    <source>
        <dbReference type="ARBA" id="ARBA00022679"/>
    </source>
</evidence>
<protein>
    <recommendedName>
        <fullName evidence="2">Integrase</fullName>
    </recommendedName>
</protein>
<feature type="domain" description="Phage integrase central" evidence="8">
    <location>
        <begin position="100"/>
        <end position="197"/>
    </location>
</feature>